<dbReference type="KEGG" id="mmi:MMAR_3909"/>
<evidence type="ECO:0008006" key="4">
    <source>
        <dbReference type="Google" id="ProtNLM"/>
    </source>
</evidence>
<feature type="region of interest" description="Disordered" evidence="1">
    <location>
        <begin position="20"/>
        <end position="46"/>
    </location>
</feature>
<feature type="compositionally biased region" description="Polar residues" evidence="1">
    <location>
        <begin position="31"/>
        <end position="40"/>
    </location>
</feature>
<dbReference type="STRING" id="216594.MMAR_3909"/>
<dbReference type="Proteomes" id="UP000001190">
    <property type="component" value="Chromosome"/>
</dbReference>
<protein>
    <recommendedName>
        <fullName evidence="4">Helix-turn-helix domain-containing protein</fullName>
    </recommendedName>
</protein>
<dbReference type="EMBL" id="CP000854">
    <property type="protein sequence ID" value="ACC42320.1"/>
    <property type="molecule type" value="Genomic_DNA"/>
</dbReference>
<sequence>MCMQRQARSWSMPVRALESLRRRVRPPRQDNPLSRLSPNTGRMPLRLSMSGRTMKKTQRRRWNVKPWPWPGDSREDKAKRVALSYRQLAFDIAQGRCDDPAGDLHRLDQRWSSYGVYWPVPNSIPVDLEEWLSAAELAHYVDRTPADIYRWARRGAIEQRTSADGAPEYLLRSALEYQRCQRERRRSN</sequence>
<evidence type="ECO:0000313" key="2">
    <source>
        <dbReference type="EMBL" id="ACC42320.1"/>
    </source>
</evidence>
<proteinExistence type="predicted"/>
<dbReference type="AlphaFoldDB" id="B2HPG8"/>
<gene>
    <name evidence="2" type="ordered locus">MMAR_3909</name>
</gene>
<organism evidence="2 3">
    <name type="scientific">Mycobacterium marinum (strain ATCC BAA-535 / M)</name>
    <dbReference type="NCBI Taxonomy" id="216594"/>
    <lineage>
        <taxon>Bacteria</taxon>
        <taxon>Bacillati</taxon>
        <taxon>Actinomycetota</taxon>
        <taxon>Actinomycetes</taxon>
        <taxon>Mycobacteriales</taxon>
        <taxon>Mycobacteriaceae</taxon>
        <taxon>Mycobacterium</taxon>
        <taxon>Mycobacterium ulcerans group</taxon>
    </lineage>
</organism>
<dbReference type="HOGENOM" id="CLU_1439623_0_0_11"/>
<keyword evidence="3" id="KW-1185">Reference proteome</keyword>
<evidence type="ECO:0000313" key="3">
    <source>
        <dbReference type="Proteomes" id="UP000001190"/>
    </source>
</evidence>
<accession>B2HPG8</accession>
<evidence type="ECO:0000256" key="1">
    <source>
        <dbReference type="SAM" id="MobiDB-lite"/>
    </source>
</evidence>
<name>B2HPG8_MYCMM</name>
<reference evidence="2 3" key="1">
    <citation type="journal article" date="2008" name="Genome Res.">
        <title>Insights from the complete genome sequence of Mycobacterium marinum on the evolution of Mycobacterium tuberculosis.</title>
        <authorList>
            <person name="Stinear T.P."/>
            <person name="Seemann T."/>
            <person name="Harrison P.F."/>
            <person name="Jenkin G.A."/>
            <person name="Davies J.K."/>
            <person name="Johnson P.D."/>
            <person name="Abdellah Z."/>
            <person name="Arrowsmith C."/>
            <person name="Chillingworth T."/>
            <person name="Churcher C."/>
            <person name="Clarke K."/>
            <person name="Cronin A."/>
            <person name="Davis P."/>
            <person name="Goodhead I."/>
            <person name="Holroyd N."/>
            <person name="Jagels K."/>
            <person name="Lord A."/>
            <person name="Moule S."/>
            <person name="Mungall K."/>
            <person name="Norbertczak H."/>
            <person name="Quail M.A."/>
            <person name="Rabbinowitsch E."/>
            <person name="Walker D."/>
            <person name="White B."/>
            <person name="Whitehead S."/>
            <person name="Small P.L."/>
            <person name="Brosch R."/>
            <person name="Ramakrishnan L."/>
            <person name="Fischbach M.A."/>
            <person name="Parkhill J."/>
            <person name="Cole S.T."/>
        </authorList>
    </citation>
    <scope>NUCLEOTIDE SEQUENCE [LARGE SCALE GENOMIC DNA]</scope>
    <source>
        <strain evidence="3">ATCC BAA-535 / M</strain>
    </source>
</reference>